<dbReference type="InterPro" id="IPR002220">
    <property type="entry name" value="DapA-like"/>
</dbReference>
<reference evidence="9" key="1">
    <citation type="submission" date="2016-12" db="EMBL/GenBank/DDBJ databases">
        <title>Comparative genomics of four Isosphaeraceae planctomycetes: a common pool of plasmids and glycoside hydrolase genes.</title>
        <authorList>
            <person name="Ivanova A."/>
        </authorList>
    </citation>
    <scope>NUCLEOTIDE SEQUENCE [LARGE SCALE GENOMIC DNA]</scope>
    <source>
        <strain evidence="9">PX4</strain>
    </source>
</reference>
<evidence type="ECO:0000256" key="7">
    <source>
        <dbReference type="PIRSR" id="PIRSR001365-2"/>
    </source>
</evidence>
<dbReference type="EC" id="4.1.3.3" evidence="8"/>
<dbReference type="GO" id="GO:0005737">
    <property type="term" value="C:cytoplasm"/>
    <property type="evidence" value="ECO:0007669"/>
    <property type="project" value="UniProtKB-SubCell"/>
</dbReference>
<dbReference type="Proteomes" id="UP000186309">
    <property type="component" value="Chromosome"/>
</dbReference>
<dbReference type="SMART" id="SM01130">
    <property type="entry name" value="DHDPS"/>
    <property type="match status" value="1"/>
</dbReference>
<sequence length="306" mass="33080">MPGPLTGLVPACHSPFHADGRLNVEAVDRQADLLRESRITSVFVGGTTGEWASLTVAERKALTERWIKAGKGTMRVAVHVGHNCQADAIELAAHARQAGAEAVAVMAPSFFKPSTIHDLVEFCSPIAAEADPLPFYFYDIPAMTGVRLPMSEFLHEAKFRIPTLKGLKYSNDNMLELQECVRLDDGGFDVLFGSDECLLAGLCLGIRGAVGSTYNFAAPVYHRIQAAFDKGDLATARAEQAKSITLIKTLAEFGFLAASKAVMAMLGVDCGPVRTPLGKLTAAERVALWERLEPLDVFPRPLNKPE</sequence>
<protein>
    <submittedName>
        <fullName evidence="8">N-acetylneuraminate lyase</fullName>
        <ecNumber evidence="8">4.1.3.3</ecNumber>
    </submittedName>
</protein>
<comment type="similarity">
    <text evidence="5">Belongs to the DapA family.</text>
</comment>
<feature type="active site" description="Schiff-base intermediate with substrate" evidence="6">
    <location>
        <position position="168"/>
    </location>
</feature>
<dbReference type="SUPFAM" id="SSF51569">
    <property type="entry name" value="Aldolase"/>
    <property type="match status" value="1"/>
</dbReference>
<dbReference type="PANTHER" id="PTHR12128">
    <property type="entry name" value="DIHYDRODIPICOLINATE SYNTHASE"/>
    <property type="match status" value="1"/>
</dbReference>
<dbReference type="PIRSF" id="PIRSF001365">
    <property type="entry name" value="DHDPS"/>
    <property type="match status" value="1"/>
</dbReference>
<dbReference type="RefSeq" id="WP_076345439.1">
    <property type="nucleotide sequence ID" value="NZ_CP019082.1"/>
</dbReference>
<keyword evidence="3 5" id="KW-0456">Lyase</keyword>
<feature type="binding site" evidence="7">
    <location>
        <position position="210"/>
    </location>
    <ligand>
        <name>pyruvate</name>
        <dbReference type="ChEBI" id="CHEBI:15361"/>
    </ligand>
</feature>
<comment type="subcellular location">
    <subcellularLocation>
        <location evidence="1">Cytoplasm</location>
    </subcellularLocation>
</comment>
<name>A0A1U7CNY7_9BACT</name>
<gene>
    <name evidence="8" type="primary">nanA</name>
    <name evidence="8" type="ORF">BSF38_02136</name>
</gene>
<keyword evidence="4" id="KW-0119">Carbohydrate metabolism</keyword>
<evidence type="ECO:0000313" key="9">
    <source>
        <dbReference type="Proteomes" id="UP000186309"/>
    </source>
</evidence>
<dbReference type="Gene3D" id="3.20.20.70">
    <property type="entry name" value="Aldolase class I"/>
    <property type="match status" value="1"/>
</dbReference>
<evidence type="ECO:0000256" key="2">
    <source>
        <dbReference type="ARBA" id="ARBA00022490"/>
    </source>
</evidence>
<dbReference type="PRINTS" id="PR00146">
    <property type="entry name" value="DHPICSNTHASE"/>
</dbReference>
<evidence type="ECO:0000256" key="3">
    <source>
        <dbReference type="ARBA" id="ARBA00023239"/>
    </source>
</evidence>
<dbReference type="PANTHER" id="PTHR12128:SF21">
    <property type="entry name" value="N-ACETYLNEURAMINATE LYASE"/>
    <property type="match status" value="1"/>
</dbReference>
<dbReference type="STRING" id="1387353.BSF38_02136"/>
<keyword evidence="2" id="KW-0963">Cytoplasm</keyword>
<dbReference type="GO" id="GO:0008747">
    <property type="term" value="F:N-acetylneuraminate lyase activity"/>
    <property type="evidence" value="ECO:0007669"/>
    <property type="project" value="UniProtKB-EC"/>
</dbReference>
<keyword evidence="9" id="KW-1185">Reference proteome</keyword>
<organism evidence="8 9">
    <name type="scientific">Paludisphaera borealis</name>
    <dbReference type="NCBI Taxonomy" id="1387353"/>
    <lineage>
        <taxon>Bacteria</taxon>
        <taxon>Pseudomonadati</taxon>
        <taxon>Planctomycetota</taxon>
        <taxon>Planctomycetia</taxon>
        <taxon>Isosphaerales</taxon>
        <taxon>Isosphaeraceae</taxon>
        <taxon>Paludisphaera</taxon>
    </lineage>
</organism>
<proteinExistence type="inferred from homology"/>
<evidence type="ECO:0000256" key="1">
    <source>
        <dbReference type="ARBA" id="ARBA00004496"/>
    </source>
</evidence>
<evidence type="ECO:0000256" key="6">
    <source>
        <dbReference type="PIRSR" id="PIRSR001365-1"/>
    </source>
</evidence>
<dbReference type="EMBL" id="CP019082">
    <property type="protein sequence ID" value="APW60652.1"/>
    <property type="molecule type" value="Genomic_DNA"/>
</dbReference>
<dbReference type="AlphaFoldDB" id="A0A1U7CNY7"/>
<feature type="active site" description="Proton donor/acceptor" evidence="6">
    <location>
        <position position="138"/>
    </location>
</feature>
<dbReference type="OrthoDB" id="9771791at2"/>
<dbReference type="Pfam" id="PF00701">
    <property type="entry name" value="DHDPS"/>
    <property type="match status" value="1"/>
</dbReference>
<dbReference type="KEGG" id="pbor:BSF38_02136"/>
<evidence type="ECO:0000256" key="4">
    <source>
        <dbReference type="ARBA" id="ARBA00023277"/>
    </source>
</evidence>
<dbReference type="InterPro" id="IPR013785">
    <property type="entry name" value="Aldolase_TIM"/>
</dbReference>
<feature type="binding site" evidence="7">
    <location>
        <position position="48"/>
    </location>
    <ligand>
        <name>pyruvate</name>
        <dbReference type="ChEBI" id="CHEBI:15361"/>
    </ligand>
</feature>
<evidence type="ECO:0000313" key="8">
    <source>
        <dbReference type="EMBL" id="APW60652.1"/>
    </source>
</evidence>
<accession>A0A1U7CNY7</accession>
<evidence type="ECO:0000256" key="5">
    <source>
        <dbReference type="PIRNR" id="PIRNR001365"/>
    </source>
</evidence>